<dbReference type="AlphaFoldDB" id="A0A543JDQ5"/>
<reference evidence="2 3" key="1">
    <citation type="submission" date="2019-06" db="EMBL/GenBank/DDBJ databases">
        <title>Sequencing the genomes of 1000 actinobacteria strains.</title>
        <authorList>
            <person name="Klenk H.-P."/>
        </authorList>
    </citation>
    <scope>NUCLEOTIDE SEQUENCE [LARGE SCALE GENOMIC DNA]</scope>
    <source>
        <strain evidence="2 3">DSM 45456</strain>
    </source>
</reference>
<keyword evidence="1" id="KW-1133">Transmembrane helix</keyword>
<keyword evidence="3" id="KW-1185">Reference proteome</keyword>
<gene>
    <name evidence="2" type="ORF">FHX81_3339</name>
</gene>
<evidence type="ECO:0000256" key="1">
    <source>
        <dbReference type="SAM" id="Phobius"/>
    </source>
</evidence>
<name>A0A543JDQ5_9PSEU</name>
<sequence>MVTEPSLCRAGRYEAPSVAHLVLSLALLFFAVAVSML</sequence>
<keyword evidence="1" id="KW-0472">Membrane</keyword>
<feature type="transmembrane region" description="Helical" evidence="1">
    <location>
        <begin position="17"/>
        <end position="36"/>
    </location>
</feature>
<keyword evidence="1" id="KW-0812">Transmembrane</keyword>
<organism evidence="2 3">
    <name type="scientific">Saccharothrix saharensis</name>
    <dbReference type="NCBI Taxonomy" id="571190"/>
    <lineage>
        <taxon>Bacteria</taxon>
        <taxon>Bacillati</taxon>
        <taxon>Actinomycetota</taxon>
        <taxon>Actinomycetes</taxon>
        <taxon>Pseudonocardiales</taxon>
        <taxon>Pseudonocardiaceae</taxon>
        <taxon>Saccharothrix</taxon>
    </lineage>
</organism>
<protein>
    <submittedName>
        <fullName evidence="2">Uncharacterized protein</fullName>
    </submittedName>
</protein>
<accession>A0A543JDQ5</accession>
<dbReference type="Proteomes" id="UP000316628">
    <property type="component" value="Unassembled WGS sequence"/>
</dbReference>
<dbReference type="EMBL" id="VFPP01000001">
    <property type="protein sequence ID" value="TQM80979.1"/>
    <property type="molecule type" value="Genomic_DNA"/>
</dbReference>
<evidence type="ECO:0000313" key="2">
    <source>
        <dbReference type="EMBL" id="TQM80979.1"/>
    </source>
</evidence>
<comment type="caution">
    <text evidence="2">The sequence shown here is derived from an EMBL/GenBank/DDBJ whole genome shotgun (WGS) entry which is preliminary data.</text>
</comment>
<proteinExistence type="predicted"/>
<evidence type="ECO:0000313" key="3">
    <source>
        <dbReference type="Proteomes" id="UP000316628"/>
    </source>
</evidence>